<evidence type="ECO:0000256" key="2">
    <source>
        <dbReference type="ARBA" id="ARBA00022527"/>
    </source>
</evidence>
<sequence length="148" mass="17703">MSNIFVKENVSENEYFIHEWVYYLIKNNSNSKENHINIKVPKIYNYDSENKRLSMQMIYGDNLSNIYGEDIENVPKKLINIIQKTINLMNSYLVEYPDITGYNFMLDKGENLWIIDFEHAKCRDIQEPTDNFVLKFINGTNEWNPEFK</sequence>
<dbReference type="KEGG" id="vg:26048940"/>
<evidence type="ECO:0000259" key="9">
    <source>
        <dbReference type="Pfam" id="PF01163"/>
    </source>
</evidence>
<evidence type="ECO:0000256" key="6">
    <source>
        <dbReference type="ARBA" id="ARBA00022840"/>
    </source>
</evidence>
<dbReference type="InterPro" id="IPR018934">
    <property type="entry name" value="RIO_dom"/>
</dbReference>
<evidence type="ECO:0000313" key="11">
    <source>
        <dbReference type="Proteomes" id="UP000203826"/>
    </source>
</evidence>
<comment type="catalytic activity">
    <reaction evidence="8">
        <text>L-seryl-[protein] + ATP = O-phospho-L-seryl-[protein] + ADP + H(+)</text>
        <dbReference type="Rhea" id="RHEA:17989"/>
        <dbReference type="Rhea" id="RHEA-COMP:9863"/>
        <dbReference type="Rhea" id="RHEA-COMP:11604"/>
        <dbReference type="ChEBI" id="CHEBI:15378"/>
        <dbReference type="ChEBI" id="CHEBI:29999"/>
        <dbReference type="ChEBI" id="CHEBI:30616"/>
        <dbReference type="ChEBI" id="CHEBI:83421"/>
        <dbReference type="ChEBI" id="CHEBI:456216"/>
        <dbReference type="EC" id="2.7.11.1"/>
    </reaction>
</comment>
<evidence type="ECO:0000313" key="10">
    <source>
        <dbReference type="EMBL" id="ALH22979.1"/>
    </source>
</evidence>
<protein>
    <recommendedName>
        <fullName evidence="1">non-specific serine/threonine protein kinase</fullName>
        <ecNumber evidence="1">2.7.11.1</ecNumber>
    </recommendedName>
</protein>
<evidence type="ECO:0000256" key="3">
    <source>
        <dbReference type="ARBA" id="ARBA00022679"/>
    </source>
</evidence>
<keyword evidence="3" id="KW-0808">Transferase</keyword>
<evidence type="ECO:0000256" key="1">
    <source>
        <dbReference type="ARBA" id="ARBA00012513"/>
    </source>
</evidence>
<feature type="domain" description="RIO-type" evidence="9">
    <location>
        <begin position="35"/>
        <end position="118"/>
    </location>
</feature>
<reference evidence="10 11" key="1">
    <citation type="journal article" date="2015" name="Genome Announc.">
        <title>The 474-Kilobase-Pair Complete Genome Sequence of CeV-01B, a Virus Infecting Haptolina (Chrysochromulina) ericina (Prymnesiophyceae).</title>
        <authorList>
            <person name="Gallot-Lavallee L."/>
            <person name="Pagarete A."/>
            <person name="Legendre M."/>
            <person name="Santini S."/>
            <person name="Sandaa R.A."/>
            <person name="Himmelbauer H."/>
            <person name="Ogata H."/>
            <person name="Bratbak G."/>
            <person name="Claverie J.M."/>
        </authorList>
    </citation>
    <scope>NUCLEOTIDE SEQUENCE [LARGE SCALE GENOMIC DNA]</scope>
    <source>
        <strain evidence="10">CeV-01B</strain>
    </source>
</reference>
<proteinExistence type="predicted"/>
<keyword evidence="2" id="KW-0723">Serine/threonine-protein kinase</keyword>
<accession>A0A0N9R0H1</accession>
<dbReference type="Pfam" id="PF01163">
    <property type="entry name" value="RIO1"/>
    <property type="match status" value="1"/>
</dbReference>
<keyword evidence="4" id="KW-0547">Nucleotide-binding</keyword>
<dbReference type="Proteomes" id="UP000203826">
    <property type="component" value="Segment"/>
</dbReference>
<evidence type="ECO:0000256" key="4">
    <source>
        <dbReference type="ARBA" id="ARBA00022741"/>
    </source>
</evidence>
<dbReference type="GO" id="GO:0004674">
    <property type="term" value="F:protein serine/threonine kinase activity"/>
    <property type="evidence" value="ECO:0007669"/>
    <property type="project" value="UniProtKB-KW"/>
</dbReference>
<evidence type="ECO:0000256" key="8">
    <source>
        <dbReference type="ARBA" id="ARBA00048679"/>
    </source>
</evidence>
<dbReference type="SUPFAM" id="SSF56112">
    <property type="entry name" value="Protein kinase-like (PK-like)"/>
    <property type="match status" value="1"/>
</dbReference>
<keyword evidence="5" id="KW-0418">Kinase</keyword>
<name>A0A0N9R0H1_9VIRU</name>
<keyword evidence="6" id="KW-0067">ATP-binding</keyword>
<dbReference type="InterPro" id="IPR011009">
    <property type="entry name" value="Kinase-like_dom_sf"/>
</dbReference>
<dbReference type="EMBL" id="KT820662">
    <property type="protein sequence ID" value="ALH22979.1"/>
    <property type="molecule type" value="Genomic_DNA"/>
</dbReference>
<gene>
    <name evidence="10" type="ORF">ceV_073</name>
</gene>
<dbReference type="GO" id="GO:0005524">
    <property type="term" value="F:ATP binding"/>
    <property type="evidence" value="ECO:0007669"/>
    <property type="project" value="UniProtKB-KW"/>
</dbReference>
<evidence type="ECO:0000256" key="7">
    <source>
        <dbReference type="ARBA" id="ARBA00047899"/>
    </source>
</evidence>
<comment type="catalytic activity">
    <reaction evidence="7">
        <text>L-threonyl-[protein] + ATP = O-phospho-L-threonyl-[protein] + ADP + H(+)</text>
        <dbReference type="Rhea" id="RHEA:46608"/>
        <dbReference type="Rhea" id="RHEA-COMP:11060"/>
        <dbReference type="Rhea" id="RHEA-COMP:11605"/>
        <dbReference type="ChEBI" id="CHEBI:15378"/>
        <dbReference type="ChEBI" id="CHEBI:30013"/>
        <dbReference type="ChEBI" id="CHEBI:30616"/>
        <dbReference type="ChEBI" id="CHEBI:61977"/>
        <dbReference type="ChEBI" id="CHEBI:456216"/>
        <dbReference type="EC" id="2.7.11.1"/>
    </reaction>
</comment>
<evidence type="ECO:0000256" key="5">
    <source>
        <dbReference type="ARBA" id="ARBA00022777"/>
    </source>
</evidence>
<keyword evidence="11" id="KW-1185">Reference proteome</keyword>
<organism evidence="10 11">
    <name type="scientific">Chrysochromulina ericina virus CeV-01B</name>
    <dbReference type="NCBI Taxonomy" id="3070830"/>
    <lineage>
        <taxon>Viruses</taxon>
        <taxon>Varidnaviria</taxon>
        <taxon>Bamfordvirae</taxon>
        <taxon>Nucleocytoviricota</taxon>
        <taxon>Megaviricetes</taxon>
        <taxon>Imitervirales</taxon>
        <taxon>Mesomimiviridae</taxon>
        <taxon>Tethysvirus</taxon>
        <taxon>Tethysvirus raunefjordenense</taxon>
    </lineage>
</organism>
<dbReference type="EC" id="2.7.11.1" evidence="1"/>